<keyword evidence="2" id="KW-0812">Transmembrane</keyword>
<keyword evidence="2" id="KW-0472">Membrane</keyword>
<accession>A0A7C4AK07</accession>
<evidence type="ECO:0000256" key="2">
    <source>
        <dbReference type="SAM" id="Phobius"/>
    </source>
</evidence>
<dbReference type="InterPro" id="IPR003425">
    <property type="entry name" value="CCB3/YggT"/>
</dbReference>
<dbReference type="PANTHER" id="PTHR33219:SF14">
    <property type="entry name" value="PROTEIN COFACTOR ASSEMBLY OF COMPLEX C SUBUNIT B CCB3, CHLOROPLASTIC-RELATED"/>
    <property type="match status" value="1"/>
</dbReference>
<evidence type="ECO:0000313" key="3">
    <source>
        <dbReference type="EMBL" id="HGG99981.1"/>
    </source>
</evidence>
<feature type="transmembrane region" description="Helical" evidence="2">
    <location>
        <begin position="7"/>
        <end position="35"/>
    </location>
</feature>
<gene>
    <name evidence="3" type="ORF">ENV75_06020</name>
</gene>
<evidence type="ECO:0000256" key="1">
    <source>
        <dbReference type="ARBA" id="ARBA00010894"/>
    </source>
</evidence>
<proteinExistence type="inferred from homology"/>
<dbReference type="EMBL" id="DTHO01000065">
    <property type="protein sequence ID" value="HGG99981.1"/>
    <property type="molecule type" value="Genomic_DNA"/>
</dbReference>
<comment type="similarity">
    <text evidence="1">Belongs to the YggT family.</text>
</comment>
<name>A0A7C4AK07_9BACT</name>
<dbReference type="GO" id="GO:0016020">
    <property type="term" value="C:membrane"/>
    <property type="evidence" value="ECO:0007669"/>
    <property type="project" value="InterPro"/>
</dbReference>
<comment type="caution">
    <text evidence="3">The sequence shown here is derived from an EMBL/GenBank/DDBJ whole genome shotgun (WGS) entry which is preliminary data.</text>
</comment>
<protein>
    <submittedName>
        <fullName evidence="3">YggT family protein</fullName>
    </submittedName>
</protein>
<dbReference type="AlphaFoldDB" id="A0A7C4AK07"/>
<sequence>MFILGNFIIALGKILDIILSVYSFIVIIAAILSWVNPDPYHPIVRFLYGITEPVLRPIRKLLPFRLPVDISPLILLGIIYFLQKFLIESLIEIGYRIKGGIL</sequence>
<dbReference type="Pfam" id="PF02325">
    <property type="entry name" value="CCB3_YggT"/>
    <property type="match status" value="1"/>
</dbReference>
<reference evidence="3" key="1">
    <citation type="journal article" date="2020" name="mSystems">
        <title>Genome- and Community-Level Interaction Insights into Carbon Utilization and Element Cycling Functions of Hydrothermarchaeota in Hydrothermal Sediment.</title>
        <authorList>
            <person name="Zhou Z."/>
            <person name="Liu Y."/>
            <person name="Xu W."/>
            <person name="Pan J."/>
            <person name="Luo Z.H."/>
            <person name="Li M."/>
        </authorList>
    </citation>
    <scope>NUCLEOTIDE SEQUENCE [LARGE SCALE GENOMIC DNA]</scope>
    <source>
        <strain evidence="3">SpSt-788</strain>
    </source>
</reference>
<dbReference type="PANTHER" id="PTHR33219">
    <property type="entry name" value="YLMG HOMOLOG PROTEIN 2, CHLOROPLASTIC"/>
    <property type="match status" value="1"/>
</dbReference>
<keyword evidence="2" id="KW-1133">Transmembrane helix</keyword>
<feature type="transmembrane region" description="Helical" evidence="2">
    <location>
        <begin position="70"/>
        <end position="87"/>
    </location>
</feature>
<organism evidence="3">
    <name type="scientific">Thermodesulfovibrio aggregans</name>
    <dbReference type="NCBI Taxonomy" id="86166"/>
    <lineage>
        <taxon>Bacteria</taxon>
        <taxon>Pseudomonadati</taxon>
        <taxon>Nitrospirota</taxon>
        <taxon>Thermodesulfovibrionia</taxon>
        <taxon>Thermodesulfovibrionales</taxon>
        <taxon>Thermodesulfovibrionaceae</taxon>
        <taxon>Thermodesulfovibrio</taxon>
    </lineage>
</organism>